<dbReference type="EMBL" id="JASNQZ010000012">
    <property type="protein sequence ID" value="KAL0948883.1"/>
    <property type="molecule type" value="Genomic_DNA"/>
</dbReference>
<dbReference type="InterPro" id="IPR059018">
    <property type="entry name" value="HEAT_URB1"/>
</dbReference>
<dbReference type="PANTHER" id="PTHR13500:SF0">
    <property type="entry name" value="NUCLEOLAR PRE-RIBOSOMAL-ASSOCIATED PROTEIN 1"/>
    <property type="match status" value="1"/>
</dbReference>
<proteinExistence type="predicted"/>
<evidence type="ECO:0000259" key="3">
    <source>
        <dbReference type="Pfam" id="PF16201"/>
    </source>
</evidence>
<evidence type="ECO:0000259" key="4">
    <source>
        <dbReference type="Pfam" id="PF26140"/>
    </source>
</evidence>
<reference evidence="6" key="1">
    <citation type="submission" date="2024-06" db="EMBL/GenBank/DDBJ databases">
        <title>Multi-omics analyses provide insights into the biosynthesis of the anticancer antibiotic pleurotin in Hohenbuehelia grisea.</title>
        <authorList>
            <person name="Weaver J.A."/>
            <person name="Alberti F."/>
        </authorList>
    </citation>
    <scope>NUCLEOTIDE SEQUENCE [LARGE SCALE GENOMIC DNA]</scope>
    <source>
        <strain evidence="6">T-177</strain>
    </source>
</reference>
<dbReference type="Pfam" id="PF11707">
    <property type="entry name" value="Npa1"/>
    <property type="match status" value="1"/>
</dbReference>
<accession>A0ABR3J061</accession>
<protein>
    <recommendedName>
        <fullName evidence="7">Nucleolar pre-ribosomal-associated protein 1</fullName>
    </recommendedName>
</protein>
<feature type="domain" description="URB1 central HEAT repeat" evidence="4">
    <location>
        <begin position="744"/>
        <end position="939"/>
    </location>
</feature>
<sequence length="2184" mass="241241">MSSNVRASTGKRSDGSKPSVPVIKAEDIPHMLKLSSGSHETLIEGLTSLRNHFSLPSHSIAAKPSIRPQDERLILAQAYLSSFPGATHVFEVWDALYSSASSSNSLPPHSTKTLVAVVSLLAVLLNLLSTHYTSHAHGHAIIKTLLQPTYAKALSIYVAGAQGSKDRGSNNDLVLVTMKLWVAMAEFAGGKETQKVVEAFGWDLKVIAKLLTMRRRAKSDVSARQHSLLIKPDIRTLTICFLLSPLSTSSFGLKHAYLTTSPYTDALGLIWKGLKADESGVIRFVLESVWQGIWSDKSVARKDKVALFGESVFNHLVEIYDRSEQTESGDSDDVPANLVHHFLLALCTRPNTGICYQDRGWLPRASGQAGQVVESTRDEGGEELVEAEGTRDQGLGGGTRRIHNKILSNVLKMLKVNEDSRQQELAIRIMQACPELVAGYWSSSGISIEPRLSIKWITNMALVGTIISLPVPESSFCFQSSLDANTAGQYDPSRTVQYSPVPPPLSTILDNILPSHLHTKLNLSKALSTSSSTTPLMQHCAAQTLLKALMKLEAVLNVWSKVEASLGESADDGFEYVLENPAAAEGTKDGLWVSRRREIIREIRKRLPDFQVIVAFTQLYQHDGQSPDPGNVTLSDAQKSPVNTNKVGLAFLAEAGQRLLWMYHKCLPDMVAEARFDVGKLLAGFSLSQEGDAGLSVDDEEDEGDETKSADRRLEVLRKLHVLRLLEVSEGFAWSGKSAFSPATNFYHLLSAYTRTTSIPAIRHTLHSIIARFLAKSILFQTSGSSTLSAEAKEAEPSVWLQSLPTMQRAKATEAPDGATLTDERESVVAFLDDCVSRCLKKAYAYMEDMQQLVGGAEVVGASQLTALPSPLSMTVVEQLKAKLEHDLLTPSDVLAIVTFLRKLVLRLMGVLPDLVFLRKYVVRIDAALQDVTNANSAFKKYPGIRFAVKRELHLMHVSIDHICGTPIPESPAQTSSEVESFLLQVEDLLIPSTKHARVTGATELLDWMRVAKQPLRATEIRRIAAVLQKFYPPALHDLVEHLDLVAGLLWDGLVLQRSLPAVPFEWLYVHSNEAHLSDEECTKVLLDAIFSQAAVDATAISVLSAIRLIAHGISSSINPEQVGARLSLLGNILQRATNELPRREYVALKDFVFCRCRQISELYMTSELPDGIFESLSRIVHTLSPNDAADCSIARDLSSYWLESLRKTVQGGSIQIRAASPWIPFISPDNLFALFDSYSDNISDSPTADVAEVLRLSLDALQHIVAINATAEEGLQARLDQLVSIRPLLPGSYVLEGLIASAIEARLPLGHDGHDARHQFGSAAANELQDNCNLASLVQRSTARWARRLDRSVVDLDLRKLLFQTSWSGATVRMICGLLYSQPFSEHGVLGWIQSDNCAHRSTHDFAIILHAFLDVTLVRNGNVVRLDHGDAFLPHFERLFAAVIDSRRPAEMQAVCGWCASQLLVCLRDQYPKLVEEMSRQLDKLHYEYISPELLKVALRLLEHPEGESKDVVDLVVSHALQWAVRYLGETEHRGGDEIVFRHLASLVTKVGEAKAHLAEPVLVAIIQHHLSHTLALRLGTALCEVAALKPVVVNRQIQSILQHPHWARTSQSASDACNALVDLLFVLFKLHPNNTCQSSHIEPLIYLYKGTLSPSDRKLFAIFGMFERERQTSVASLFGAWSSIPGTTSASVLESLQSLDAGVVLRTSLAFPRWRRLEDQCAYHAEAHEMQLYDPVFVMLLVSQMFVDCVPTTAFAWVELFRTNVFGLIVRALSAKDDIMREMAVSQLAVLWKHLETADLQEKPHVVYVLNLLKDALPPPSGGPVIRLPSYTTLVILHALRAIFYPSNFIYPLTSTFLLQRPELDVKDVPMLLGMLYSSSDGWKKERGWIIRFLSDGMASSGDWRVLRRRHTWDLLASMFQGDEKDRALRSAVLEVLANATCNQQATTALLIKSGLLAWIEMQLPHVQQGEAFAWAKILENISSAVDPRKLDTSTRGEWRVALYRCLALVLDVTSPALLVHVLPIVASTVLRLSLLPGAQEGTVNAITLVIDKVLLALGKLEGEAKLPPATVNIIRRPIDTATSSTPHTSWSLAIPPQRAAASLGHSEPEPLHVWGYVVECTWRSAMTLEEKNTSWSALSSRILVWRSFVGAEKGDEASDRDGIPSVAEWVRREVVQNLHA</sequence>
<evidence type="ECO:0000256" key="1">
    <source>
        <dbReference type="SAM" id="MobiDB-lite"/>
    </source>
</evidence>
<evidence type="ECO:0000259" key="2">
    <source>
        <dbReference type="Pfam" id="PF11707"/>
    </source>
</evidence>
<dbReference type="Proteomes" id="UP001556367">
    <property type="component" value="Unassembled WGS sequence"/>
</dbReference>
<gene>
    <name evidence="5" type="ORF">HGRIS_008999</name>
</gene>
<dbReference type="InterPro" id="IPR016024">
    <property type="entry name" value="ARM-type_fold"/>
</dbReference>
<evidence type="ECO:0000313" key="5">
    <source>
        <dbReference type="EMBL" id="KAL0948883.1"/>
    </source>
</evidence>
<dbReference type="InterPro" id="IPR039844">
    <property type="entry name" value="URB1"/>
</dbReference>
<keyword evidence="6" id="KW-1185">Reference proteome</keyword>
<dbReference type="InterPro" id="IPR021714">
    <property type="entry name" value="URB1_N"/>
</dbReference>
<dbReference type="SUPFAM" id="SSF48371">
    <property type="entry name" value="ARM repeat"/>
    <property type="match status" value="1"/>
</dbReference>
<evidence type="ECO:0008006" key="7">
    <source>
        <dbReference type="Google" id="ProtNLM"/>
    </source>
</evidence>
<dbReference type="Pfam" id="PF16201">
    <property type="entry name" value="NopRA1"/>
    <property type="match status" value="1"/>
</dbReference>
<comment type="caution">
    <text evidence="5">The sequence shown here is derived from an EMBL/GenBank/DDBJ whole genome shotgun (WGS) entry which is preliminary data.</text>
</comment>
<organism evidence="5 6">
    <name type="scientific">Hohenbuehelia grisea</name>
    <dbReference type="NCBI Taxonomy" id="104357"/>
    <lineage>
        <taxon>Eukaryota</taxon>
        <taxon>Fungi</taxon>
        <taxon>Dikarya</taxon>
        <taxon>Basidiomycota</taxon>
        <taxon>Agaricomycotina</taxon>
        <taxon>Agaricomycetes</taxon>
        <taxon>Agaricomycetidae</taxon>
        <taxon>Agaricales</taxon>
        <taxon>Pleurotineae</taxon>
        <taxon>Pleurotaceae</taxon>
        <taxon>Hohenbuehelia</taxon>
    </lineage>
</organism>
<feature type="domain" description="URB1 N-terminal" evidence="2">
    <location>
        <begin position="111"/>
        <end position="459"/>
    </location>
</feature>
<dbReference type="PANTHER" id="PTHR13500">
    <property type="entry name" value="NUCLEOLAR PRERIBOSOMAL-ASSOCIATED PROTEIN 1"/>
    <property type="match status" value="1"/>
</dbReference>
<evidence type="ECO:0000313" key="6">
    <source>
        <dbReference type="Proteomes" id="UP001556367"/>
    </source>
</evidence>
<feature type="domain" description="URB1 C-terminal" evidence="3">
    <location>
        <begin position="1769"/>
        <end position="1962"/>
    </location>
</feature>
<name>A0ABR3J061_9AGAR</name>
<dbReference type="Pfam" id="PF26140">
    <property type="entry name" value="HEAT_URB1"/>
    <property type="match status" value="1"/>
</dbReference>
<feature type="region of interest" description="Disordered" evidence="1">
    <location>
        <begin position="1"/>
        <end position="22"/>
    </location>
</feature>
<feature type="region of interest" description="Disordered" evidence="1">
    <location>
        <begin position="376"/>
        <end position="396"/>
    </location>
</feature>
<dbReference type="InterPro" id="IPR032436">
    <property type="entry name" value="URB1_C"/>
</dbReference>